<accession>A0AAD9ZY23</accession>
<evidence type="ECO:0000313" key="2">
    <source>
        <dbReference type="EMBL" id="KAK3195042.1"/>
    </source>
</evidence>
<proteinExistence type="predicted"/>
<name>A0AAD9ZY23_9ROSI</name>
<evidence type="ECO:0000256" key="1">
    <source>
        <dbReference type="SAM" id="MobiDB-lite"/>
    </source>
</evidence>
<protein>
    <submittedName>
        <fullName evidence="2">Uncharacterized protein</fullName>
    </submittedName>
</protein>
<dbReference type="Proteomes" id="UP001281410">
    <property type="component" value="Unassembled WGS sequence"/>
</dbReference>
<evidence type="ECO:0000313" key="3">
    <source>
        <dbReference type="Proteomes" id="UP001281410"/>
    </source>
</evidence>
<dbReference type="AlphaFoldDB" id="A0AAD9ZY23"/>
<sequence length="135" mass="16051">MCPTSRWPNRRLRIRLERQGRERKCWRRKGRTGRRLMRSWRLRRLKRTGPRRPSEPPRSGVGDLEMETGELWRLGVGGRVTLTPLRQQPHKVPGRLGMEMLGRLRMDMLKGKLRTGMLKRTLKTDTTKKRIESRA</sequence>
<keyword evidence="3" id="KW-1185">Reference proteome</keyword>
<gene>
    <name evidence="2" type="ORF">Dsin_026352</name>
</gene>
<feature type="region of interest" description="Disordered" evidence="1">
    <location>
        <begin position="44"/>
        <end position="64"/>
    </location>
</feature>
<comment type="caution">
    <text evidence="2">The sequence shown here is derived from an EMBL/GenBank/DDBJ whole genome shotgun (WGS) entry which is preliminary data.</text>
</comment>
<organism evidence="2 3">
    <name type="scientific">Dipteronia sinensis</name>
    <dbReference type="NCBI Taxonomy" id="43782"/>
    <lineage>
        <taxon>Eukaryota</taxon>
        <taxon>Viridiplantae</taxon>
        <taxon>Streptophyta</taxon>
        <taxon>Embryophyta</taxon>
        <taxon>Tracheophyta</taxon>
        <taxon>Spermatophyta</taxon>
        <taxon>Magnoliopsida</taxon>
        <taxon>eudicotyledons</taxon>
        <taxon>Gunneridae</taxon>
        <taxon>Pentapetalae</taxon>
        <taxon>rosids</taxon>
        <taxon>malvids</taxon>
        <taxon>Sapindales</taxon>
        <taxon>Sapindaceae</taxon>
        <taxon>Hippocastanoideae</taxon>
        <taxon>Acereae</taxon>
        <taxon>Dipteronia</taxon>
    </lineage>
</organism>
<dbReference type="EMBL" id="JANJYJ010000008">
    <property type="protein sequence ID" value="KAK3195042.1"/>
    <property type="molecule type" value="Genomic_DNA"/>
</dbReference>
<reference evidence="2" key="1">
    <citation type="journal article" date="2023" name="Plant J.">
        <title>Genome sequences and population genomics provide insights into the demographic history, inbreeding, and mutation load of two 'living fossil' tree species of Dipteronia.</title>
        <authorList>
            <person name="Feng Y."/>
            <person name="Comes H.P."/>
            <person name="Chen J."/>
            <person name="Zhu S."/>
            <person name="Lu R."/>
            <person name="Zhang X."/>
            <person name="Li P."/>
            <person name="Qiu J."/>
            <person name="Olsen K.M."/>
            <person name="Qiu Y."/>
        </authorList>
    </citation>
    <scope>NUCLEOTIDE SEQUENCE</scope>
    <source>
        <strain evidence="2">NBL</strain>
    </source>
</reference>